<gene>
    <name evidence="1" type="ORF">BST27_18810</name>
</gene>
<proteinExistence type="predicted"/>
<keyword evidence="2" id="KW-1185">Reference proteome</keyword>
<dbReference type="STRING" id="28445.BHQ20_25045"/>
<name>A0A1E3S6V1_MYCIE</name>
<organism evidence="1 2">
    <name type="scientific">Mycobacterium intermedium</name>
    <dbReference type="NCBI Taxonomy" id="28445"/>
    <lineage>
        <taxon>Bacteria</taxon>
        <taxon>Bacillati</taxon>
        <taxon>Actinomycetota</taxon>
        <taxon>Actinomycetes</taxon>
        <taxon>Mycobacteriales</taxon>
        <taxon>Mycobacteriaceae</taxon>
        <taxon>Mycobacterium</taxon>
        <taxon>Mycobacterium simiae complex</taxon>
    </lineage>
</organism>
<dbReference type="Proteomes" id="UP000192739">
    <property type="component" value="Unassembled WGS sequence"/>
</dbReference>
<reference evidence="1 2" key="1">
    <citation type="submission" date="2017-02" db="EMBL/GenBank/DDBJ databases">
        <title>The new phylogeny of genus Mycobacterium.</title>
        <authorList>
            <person name="Tortoli E."/>
            <person name="Trovato A."/>
            <person name="Cirillo D.M."/>
        </authorList>
    </citation>
    <scope>NUCLEOTIDE SEQUENCE [LARGE SCALE GENOMIC DNA]</scope>
    <source>
        <strain evidence="1 2">DSM 44049</strain>
    </source>
</reference>
<comment type="caution">
    <text evidence="1">The sequence shown here is derived from an EMBL/GenBank/DDBJ whole genome shotgun (WGS) entry which is preliminary data.</text>
</comment>
<evidence type="ECO:0000313" key="2">
    <source>
        <dbReference type="Proteomes" id="UP000192739"/>
    </source>
</evidence>
<protein>
    <submittedName>
        <fullName evidence="1">Uncharacterized protein</fullName>
    </submittedName>
</protein>
<dbReference type="EMBL" id="MVHT01000055">
    <property type="protein sequence ID" value="ORB00076.1"/>
    <property type="molecule type" value="Genomic_DNA"/>
</dbReference>
<dbReference type="RefSeq" id="WP_069421862.1">
    <property type="nucleotide sequence ID" value="NZ_CBCRZH010000058.1"/>
</dbReference>
<evidence type="ECO:0000313" key="1">
    <source>
        <dbReference type="EMBL" id="ORB00076.1"/>
    </source>
</evidence>
<sequence>MIDDVAASCFLVEWYQGEPIALSANAVAERLRRAAAVSAEHLAQVTLMMVVAVPNDHTLFAVFAASSAAAVIHACQHTGWPVDRISSDVHPWLTSGHA</sequence>
<dbReference type="AlphaFoldDB" id="A0A1E3S6V1"/>
<accession>A0A1E3S6V1</accession>